<evidence type="ECO:0000313" key="2">
    <source>
        <dbReference type="Proteomes" id="UP001055811"/>
    </source>
</evidence>
<proteinExistence type="predicted"/>
<sequence>MFKPAGTTRNLKDLAKPRECIEKDPALDRRFQPVKVPEPTADETIQILKGLREHYENHHKLWYTDEALVASAPLSYQYTRSRLLSIKNLDSSSWYQN</sequence>
<reference evidence="1 2" key="2">
    <citation type="journal article" date="2022" name="Mol. Ecol. Resour.">
        <title>The genomes of chicory, endive, great burdock and yacon provide insights into Asteraceae paleo-polyploidization history and plant inulin production.</title>
        <authorList>
            <person name="Fan W."/>
            <person name="Wang S."/>
            <person name="Wang H."/>
            <person name="Wang A."/>
            <person name="Jiang F."/>
            <person name="Liu H."/>
            <person name="Zhao H."/>
            <person name="Xu D."/>
            <person name="Zhang Y."/>
        </authorList>
    </citation>
    <scope>NUCLEOTIDE SEQUENCE [LARGE SCALE GENOMIC DNA]</scope>
    <source>
        <strain evidence="2">cv. Punajuju</strain>
        <tissue evidence="1">Leaves</tissue>
    </source>
</reference>
<keyword evidence="2" id="KW-1185">Reference proteome</keyword>
<comment type="caution">
    <text evidence="1">The sequence shown here is derived from an EMBL/GenBank/DDBJ whole genome shotgun (WGS) entry which is preliminary data.</text>
</comment>
<protein>
    <submittedName>
        <fullName evidence="1">Uncharacterized protein</fullName>
    </submittedName>
</protein>
<name>A0ACB9H948_CICIN</name>
<accession>A0ACB9H948</accession>
<evidence type="ECO:0000313" key="1">
    <source>
        <dbReference type="EMBL" id="KAI3791838.1"/>
    </source>
</evidence>
<dbReference type="EMBL" id="CM042009">
    <property type="protein sequence ID" value="KAI3791838.1"/>
    <property type="molecule type" value="Genomic_DNA"/>
</dbReference>
<reference evidence="2" key="1">
    <citation type="journal article" date="2022" name="Mol. Ecol. Resour.">
        <title>The genomes of chicory, endive, great burdock and yacon provide insights into Asteraceae palaeo-polyploidization history and plant inulin production.</title>
        <authorList>
            <person name="Fan W."/>
            <person name="Wang S."/>
            <person name="Wang H."/>
            <person name="Wang A."/>
            <person name="Jiang F."/>
            <person name="Liu H."/>
            <person name="Zhao H."/>
            <person name="Xu D."/>
            <person name="Zhang Y."/>
        </authorList>
    </citation>
    <scope>NUCLEOTIDE SEQUENCE [LARGE SCALE GENOMIC DNA]</scope>
    <source>
        <strain evidence="2">cv. Punajuju</strain>
    </source>
</reference>
<gene>
    <name evidence="1" type="ORF">L2E82_05701</name>
</gene>
<organism evidence="1 2">
    <name type="scientific">Cichorium intybus</name>
    <name type="common">Chicory</name>
    <dbReference type="NCBI Taxonomy" id="13427"/>
    <lineage>
        <taxon>Eukaryota</taxon>
        <taxon>Viridiplantae</taxon>
        <taxon>Streptophyta</taxon>
        <taxon>Embryophyta</taxon>
        <taxon>Tracheophyta</taxon>
        <taxon>Spermatophyta</taxon>
        <taxon>Magnoliopsida</taxon>
        <taxon>eudicotyledons</taxon>
        <taxon>Gunneridae</taxon>
        <taxon>Pentapetalae</taxon>
        <taxon>asterids</taxon>
        <taxon>campanulids</taxon>
        <taxon>Asterales</taxon>
        <taxon>Asteraceae</taxon>
        <taxon>Cichorioideae</taxon>
        <taxon>Cichorieae</taxon>
        <taxon>Cichoriinae</taxon>
        <taxon>Cichorium</taxon>
    </lineage>
</organism>
<dbReference type="Proteomes" id="UP001055811">
    <property type="component" value="Linkage Group LG01"/>
</dbReference>